<dbReference type="AlphaFoldDB" id="A0A1G2LNZ9"/>
<evidence type="ECO:0000256" key="1">
    <source>
        <dbReference type="SAM" id="Phobius"/>
    </source>
</evidence>
<dbReference type="EMBL" id="MHQZ01000037">
    <property type="protein sequence ID" value="OHA13335.1"/>
    <property type="molecule type" value="Genomic_DNA"/>
</dbReference>
<proteinExistence type="predicted"/>
<comment type="caution">
    <text evidence="2">The sequence shown here is derived from an EMBL/GenBank/DDBJ whole genome shotgun (WGS) entry which is preliminary data.</text>
</comment>
<evidence type="ECO:0000313" key="2">
    <source>
        <dbReference type="EMBL" id="OHA13335.1"/>
    </source>
</evidence>
<feature type="transmembrane region" description="Helical" evidence="1">
    <location>
        <begin position="7"/>
        <end position="31"/>
    </location>
</feature>
<keyword evidence="1" id="KW-0812">Transmembrane</keyword>
<name>A0A1G2LNZ9_9BACT</name>
<accession>A0A1G2LNZ9</accession>
<reference evidence="2 3" key="1">
    <citation type="journal article" date="2016" name="Nat. Commun.">
        <title>Thousands of microbial genomes shed light on interconnected biogeochemical processes in an aquifer system.</title>
        <authorList>
            <person name="Anantharaman K."/>
            <person name="Brown C.T."/>
            <person name="Hug L.A."/>
            <person name="Sharon I."/>
            <person name="Castelle C.J."/>
            <person name="Probst A.J."/>
            <person name="Thomas B.C."/>
            <person name="Singh A."/>
            <person name="Wilkins M.J."/>
            <person name="Karaoz U."/>
            <person name="Brodie E.L."/>
            <person name="Williams K.H."/>
            <person name="Hubbard S.S."/>
            <person name="Banfield J.F."/>
        </authorList>
    </citation>
    <scope>NUCLEOTIDE SEQUENCE [LARGE SCALE GENOMIC DNA]</scope>
</reference>
<dbReference type="Proteomes" id="UP000178302">
    <property type="component" value="Unassembled WGS sequence"/>
</dbReference>
<gene>
    <name evidence="2" type="ORF">A2909_00445</name>
</gene>
<protein>
    <submittedName>
        <fullName evidence="2">Uncharacterized protein</fullName>
    </submittedName>
</protein>
<evidence type="ECO:0000313" key="3">
    <source>
        <dbReference type="Proteomes" id="UP000178302"/>
    </source>
</evidence>
<keyword evidence="1" id="KW-1133">Transmembrane helix</keyword>
<sequence>MWTAERIAFKIIVTLVILILAVAVVTGYFLLNKVKDDKEPTFENVIRQYFDIREWIGEALAGAVSQKKTNKKDDYHNKGIFAETALAKEKSLNKGAIIARGIAGFLEIGRDKDITNAMIVNSEDITRIYEAKDNLKEISNEAYILQRSRFGQDKDIDNFLESLLGQYKDMDSLLDELLVYKKFNAEQLAAAELEKIEKSIKEQIEIMAGLLVFSKDEERFNYLEAITPKYKKALAEAAVAFRESVENLKKIKISDDARDYDLLRNILQSRIDKYVVAAQVSEKTLADIEEKGSLKNFVLDLFNSFDESDKNVFDSLNQPDSLELREAEIKMKRAIQKYKNDSRLAEIFKKIIITDTKLNEKSAFLKEKFNFSFYIGEGIYLEDLLAQFYRNETTEIQKRLEELEKDAKEKFGGSGRVASVFTVEPRHYSMTVTMLVEGDGAENMVFTLETPAGKIINKDIAQKTEGMRFASSRTYQLFKIENPETGAWRAIAEGMAGAKVNINVSAKGN</sequence>
<keyword evidence="1" id="KW-0472">Membrane</keyword>
<organism evidence="2 3">
    <name type="scientific">Candidatus Tagabacteria bacterium RIFCSPLOWO2_01_FULL_39_11</name>
    <dbReference type="NCBI Taxonomy" id="1802295"/>
    <lineage>
        <taxon>Bacteria</taxon>
        <taxon>Candidatus Tagaibacteriota</taxon>
    </lineage>
</organism>